<name>A0A934V304_9PROT</name>
<dbReference type="GO" id="GO:0016989">
    <property type="term" value="F:sigma factor antagonist activity"/>
    <property type="evidence" value="ECO:0007669"/>
    <property type="project" value="TreeGrafter"/>
</dbReference>
<keyword evidence="1" id="KW-0812">Transmembrane</keyword>
<evidence type="ECO:0000313" key="5">
    <source>
        <dbReference type="Proteomes" id="UP000778970"/>
    </source>
</evidence>
<dbReference type="Pfam" id="PF16220">
    <property type="entry name" value="DUF4880"/>
    <property type="match status" value="1"/>
</dbReference>
<dbReference type="InterPro" id="IPR006860">
    <property type="entry name" value="FecR"/>
</dbReference>
<dbReference type="EMBL" id="NRRE01000033">
    <property type="protein sequence ID" value="MBK1699029.1"/>
    <property type="molecule type" value="Genomic_DNA"/>
</dbReference>
<gene>
    <name evidence="4" type="ORF">CKO21_17435</name>
</gene>
<evidence type="ECO:0000259" key="3">
    <source>
        <dbReference type="Pfam" id="PF16220"/>
    </source>
</evidence>
<dbReference type="PANTHER" id="PTHR30273">
    <property type="entry name" value="PERIPLASMIC SIGNAL SENSOR AND SIGMA FACTOR ACTIVATOR FECR-RELATED"/>
    <property type="match status" value="1"/>
</dbReference>
<dbReference type="PANTHER" id="PTHR30273:SF2">
    <property type="entry name" value="PROTEIN FECR"/>
    <property type="match status" value="1"/>
</dbReference>
<dbReference type="Gene3D" id="2.60.120.1440">
    <property type="match status" value="1"/>
</dbReference>
<dbReference type="InterPro" id="IPR012373">
    <property type="entry name" value="Ferrdict_sens_TM"/>
</dbReference>
<proteinExistence type="predicted"/>
<dbReference type="PIRSF" id="PIRSF018266">
    <property type="entry name" value="FecR"/>
    <property type="match status" value="1"/>
</dbReference>
<organism evidence="4 5">
    <name type="scientific">Rhodovibrio salinarum</name>
    <dbReference type="NCBI Taxonomy" id="1087"/>
    <lineage>
        <taxon>Bacteria</taxon>
        <taxon>Pseudomonadati</taxon>
        <taxon>Pseudomonadota</taxon>
        <taxon>Alphaproteobacteria</taxon>
        <taxon>Rhodospirillales</taxon>
        <taxon>Rhodovibrionaceae</taxon>
        <taxon>Rhodovibrio</taxon>
    </lineage>
</organism>
<evidence type="ECO:0000313" key="4">
    <source>
        <dbReference type="EMBL" id="MBK1699029.1"/>
    </source>
</evidence>
<dbReference type="Proteomes" id="UP000778970">
    <property type="component" value="Unassembled WGS sequence"/>
</dbReference>
<feature type="domain" description="FecR protein" evidence="2">
    <location>
        <begin position="120"/>
        <end position="210"/>
    </location>
</feature>
<dbReference type="Gene3D" id="3.55.50.30">
    <property type="match status" value="1"/>
</dbReference>
<dbReference type="RefSeq" id="WP_027289779.1">
    <property type="nucleotide sequence ID" value="NZ_NRRE01000033.1"/>
</dbReference>
<dbReference type="Pfam" id="PF04773">
    <property type="entry name" value="FecR"/>
    <property type="match status" value="1"/>
</dbReference>
<keyword evidence="5" id="KW-1185">Reference proteome</keyword>
<protein>
    <recommendedName>
        <fullName evidence="6">FecR family protein</fullName>
    </recommendedName>
</protein>
<accession>A0A934V304</accession>
<reference evidence="4" key="2">
    <citation type="journal article" date="2020" name="Microorganisms">
        <title>Osmotic Adaptation and Compatible Solute Biosynthesis of Phototrophic Bacteria as Revealed from Genome Analyses.</title>
        <authorList>
            <person name="Imhoff J.F."/>
            <person name="Rahn T."/>
            <person name="Kunzel S."/>
            <person name="Keller A."/>
            <person name="Neulinger S.C."/>
        </authorList>
    </citation>
    <scope>NUCLEOTIDE SEQUENCE</scope>
    <source>
        <strain evidence="4">DSM 9154</strain>
    </source>
</reference>
<evidence type="ECO:0000256" key="1">
    <source>
        <dbReference type="SAM" id="Phobius"/>
    </source>
</evidence>
<evidence type="ECO:0008006" key="6">
    <source>
        <dbReference type="Google" id="ProtNLM"/>
    </source>
</evidence>
<dbReference type="InterPro" id="IPR032623">
    <property type="entry name" value="FecR_N"/>
</dbReference>
<keyword evidence="1" id="KW-0472">Membrane</keyword>
<sequence length="322" mass="34855">MARGDQDWGDTGGHDGEEPALQQALAWFIQLQDTAASEDDRQAFQAWYEADPAHRAAYRRVQAAWQAPELDQAAHRLAADTDRRPSWRGRRALALAASVLLLLAGAGVYFDLPLRLRADHMTAVGEQRQIALGDGSTVLLDTASAISVDMSDEQRAVSVLAGRAYFDVVKRPQRPFRVELGRATVEVTGTAFAVSRAGETAAVALRRGSLRVRAGERSARLTPGQRVQVGGDGLTSPTPVAFAETASWVDGRLVFQDRPLDAVIDSLARYHPGLIVVADPSLGRLRVSGNYRLDDPVGTVAQLARLTGANLARVSDRLLILY</sequence>
<comment type="caution">
    <text evidence="4">The sequence shown here is derived from an EMBL/GenBank/DDBJ whole genome shotgun (WGS) entry which is preliminary data.</text>
</comment>
<feature type="domain" description="FecR N-terminal" evidence="3">
    <location>
        <begin position="22"/>
        <end position="63"/>
    </location>
</feature>
<reference evidence="4" key="1">
    <citation type="submission" date="2017-08" db="EMBL/GenBank/DDBJ databases">
        <authorList>
            <person name="Imhoff J.F."/>
            <person name="Rahn T."/>
            <person name="Kuenzel S."/>
            <person name="Neulinger S.C."/>
        </authorList>
    </citation>
    <scope>NUCLEOTIDE SEQUENCE</scope>
    <source>
        <strain evidence="4">DSM 9154</strain>
    </source>
</reference>
<feature type="transmembrane region" description="Helical" evidence="1">
    <location>
        <begin position="92"/>
        <end position="110"/>
    </location>
</feature>
<keyword evidence="1" id="KW-1133">Transmembrane helix</keyword>
<dbReference type="AlphaFoldDB" id="A0A934V304"/>
<evidence type="ECO:0000259" key="2">
    <source>
        <dbReference type="Pfam" id="PF04773"/>
    </source>
</evidence>